<dbReference type="EC" id="2.7.8.26" evidence="5 19"/>
<evidence type="ECO:0000256" key="3">
    <source>
        <dbReference type="ARBA" id="ARBA00004663"/>
    </source>
</evidence>
<dbReference type="Proteomes" id="UP000826300">
    <property type="component" value="Chromosome"/>
</dbReference>
<evidence type="ECO:0000256" key="10">
    <source>
        <dbReference type="ARBA" id="ARBA00022692"/>
    </source>
</evidence>
<comment type="pathway">
    <text evidence="3 19">Cofactor biosynthesis; adenosylcobalamin biosynthesis; adenosylcobalamin from cob(II)yrinate a,c-diamide: step 7/7.</text>
</comment>
<dbReference type="AlphaFoldDB" id="A0A8G0ZUC1"/>
<dbReference type="GO" id="GO:0008818">
    <property type="term" value="F:cobalamin 5'-phosphate synthase activity"/>
    <property type="evidence" value="ECO:0007669"/>
    <property type="project" value="UniProtKB-UniRule"/>
</dbReference>
<comment type="cofactor">
    <cofactor evidence="1 19">
        <name>Mg(2+)</name>
        <dbReference type="ChEBI" id="CHEBI:18420"/>
    </cofactor>
</comment>
<comment type="subcellular location">
    <subcellularLocation>
        <location evidence="2 19">Cell membrane</location>
        <topology evidence="2 19">Multi-pass membrane protein</topology>
    </subcellularLocation>
</comment>
<evidence type="ECO:0000256" key="15">
    <source>
        <dbReference type="ARBA" id="ARBA00032605"/>
    </source>
</evidence>
<evidence type="ECO:0000256" key="16">
    <source>
        <dbReference type="ARBA" id="ARBA00032853"/>
    </source>
</evidence>
<evidence type="ECO:0000256" key="2">
    <source>
        <dbReference type="ARBA" id="ARBA00004651"/>
    </source>
</evidence>
<dbReference type="GO" id="GO:0009236">
    <property type="term" value="P:cobalamin biosynthetic process"/>
    <property type="evidence" value="ECO:0007669"/>
    <property type="project" value="UniProtKB-UniRule"/>
</dbReference>
<comment type="function">
    <text evidence="14 19">Joins adenosylcobinamide-GDP and alpha-ribazole to generate adenosylcobalamin (Ado-cobalamin). Also synthesizes adenosylcobalamin 5'-phosphate from adenosylcobinamide-GDP and alpha-ribazole 5'-phosphate.</text>
</comment>
<feature type="transmembrane region" description="Helical" evidence="19">
    <location>
        <begin position="37"/>
        <end position="59"/>
    </location>
</feature>
<dbReference type="PANTHER" id="PTHR34148:SF1">
    <property type="entry name" value="ADENOSYLCOBINAMIDE-GDP RIBAZOLETRANSFERASE"/>
    <property type="match status" value="1"/>
</dbReference>
<feature type="transmembrane region" description="Helical" evidence="19">
    <location>
        <begin position="175"/>
        <end position="196"/>
    </location>
</feature>
<protein>
    <recommendedName>
        <fullName evidence="6 19">Adenosylcobinamide-GDP ribazoletransferase</fullName>
        <ecNumber evidence="5 19">2.7.8.26</ecNumber>
    </recommendedName>
    <alternativeName>
        <fullName evidence="16 19">Cobalamin synthase</fullName>
    </alternativeName>
    <alternativeName>
        <fullName evidence="15 19">Cobalamin-5'-phosphate synthase</fullName>
    </alternativeName>
</protein>
<evidence type="ECO:0000313" key="21">
    <source>
        <dbReference type="Proteomes" id="UP000826300"/>
    </source>
</evidence>
<accession>A0A8G0ZUC1</accession>
<dbReference type="KEGG" id="nsm:JO391_08575"/>
<name>A0A8G0ZUC1_9RHOB</name>
<feature type="transmembrane region" description="Helical" evidence="19">
    <location>
        <begin position="202"/>
        <end position="220"/>
    </location>
</feature>
<keyword evidence="11 19" id="KW-0460">Magnesium</keyword>
<reference evidence="20" key="1">
    <citation type="submission" date="2021-02" db="EMBL/GenBank/DDBJ databases">
        <title>Rhodobacter shimadae sp. nov., an aerobic anoxygenic phototrophic bacterium isolated from a hot spring.</title>
        <authorList>
            <person name="Muramatsu S."/>
            <person name="Haruta S."/>
            <person name="Hirose S."/>
            <person name="Hanada S."/>
        </authorList>
    </citation>
    <scope>NUCLEOTIDE SEQUENCE</scope>
    <source>
        <strain evidence="20">N10</strain>
    </source>
</reference>
<evidence type="ECO:0000256" key="7">
    <source>
        <dbReference type="ARBA" id="ARBA00022475"/>
    </source>
</evidence>
<evidence type="ECO:0000256" key="6">
    <source>
        <dbReference type="ARBA" id="ARBA00015850"/>
    </source>
</evidence>
<dbReference type="HAMAP" id="MF_00719">
    <property type="entry name" value="CobS"/>
    <property type="match status" value="1"/>
</dbReference>
<comment type="catalytic activity">
    <reaction evidence="18 19">
        <text>alpha-ribazole 5'-phosphate + adenosylcob(III)inamide-GDP = adenosylcob(III)alamin 5'-phosphate + GMP + H(+)</text>
        <dbReference type="Rhea" id="RHEA:23560"/>
        <dbReference type="ChEBI" id="CHEBI:15378"/>
        <dbReference type="ChEBI" id="CHEBI:57918"/>
        <dbReference type="ChEBI" id="CHEBI:58115"/>
        <dbReference type="ChEBI" id="CHEBI:60487"/>
        <dbReference type="ChEBI" id="CHEBI:60493"/>
        <dbReference type="EC" id="2.7.8.26"/>
    </reaction>
</comment>
<keyword evidence="13 19" id="KW-0472">Membrane</keyword>
<dbReference type="GO" id="GO:0051073">
    <property type="term" value="F:adenosylcobinamide-GDP ribazoletransferase activity"/>
    <property type="evidence" value="ECO:0007669"/>
    <property type="project" value="UniProtKB-UniRule"/>
</dbReference>
<evidence type="ECO:0000256" key="9">
    <source>
        <dbReference type="ARBA" id="ARBA00022679"/>
    </source>
</evidence>
<comment type="catalytic activity">
    <reaction evidence="17 19">
        <text>alpha-ribazole + adenosylcob(III)inamide-GDP = adenosylcob(III)alamin + GMP + H(+)</text>
        <dbReference type="Rhea" id="RHEA:16049"/>
        <dbReference type="ChEBI" id="CHEBI:10329"/>
        <dbReference type="ChEBI" id="CHEBI:15378"/>
        <dbReference type="ChEBI" id="CHEBI:18408"/>
        <dbReference type="ChEBI" id="CHEBI:58115"/>
        <dbReference type="ChEBI" id="CHEBI:60487"/>
        <dbReference type="EC" id="2.7.8.26"/>
    </reaction>
</comment>
<dbReference type="GO" id="GO:0005886">
    <property type="term" value="C:plasma membrane"/>
    <property type="evidence" value="ECO:0007669"/>
    <property type="project" value="UniProtKB-SubCell"/>
</dbReference>
<dbReference type="UniPathway" id="UPA00148">
    <property type="reaction ID" value="UER00238"/>
</dbReference>
<evidence type="ECO:0000256" key="12">
    <source>
        <dbReference type="ARBA" id="ARBA00022989"/>
    </source>
</evidence>
<evidence type="ECO:0000256" key="8">
    <source>
        <dbReference type="ARBA" id="ARBA00022573"/>
    </source>
</evidence>
<keyword evidence="7 19" id="KW-1003">Cell membrane</keyword>
<evidence type="ECO:0000256" key="17">
    <source>
        <dbReference type="ARBA" id="ARBA00048623"/>
    </source>
</evidence>
<evidence type="ECO:0000256" key="1">
    <source>
        <dbReference type="ARBA" id="ARBA00001946"/>
    </source>
</evidence>
<comment type="similarity">
    <text evidence="4 19">Belongs to the CobS family.</text>
</comment>
<dbReference type="EMBL" id="CP069370">
    <property type="protein sequence ID" value="QYZ71536.1"/>
    <property type="molecule type" value="Genomic_DNA"/>
</dbReference>
<evidence type="ECO:0000256" key="11">
    <source>
        <dbReference type="ARBA" id="ARBA00022842"/>
    </source>
</evidence>
<dbReference type="Pfam" id="PF02654">
    <property type="entry name" value="CobS"/>
    <property type="match status" value="1"/>
</dbReference>
<keyword evidence="9 19" id="KW-0808">Transferase</keyword>
<evidence type="ECO:0000256" key="19">
    <source>
        <dbReference type="HAMAP-Rule" id="MF_00719"/>
    </source>
</evidence>
<dbReference type="NCBIfam" id="TIGR00317">
    <property type="entry name" value="cobS"/>
    <property type="match status" value="1"/>
</dbReference>
<evidence type="ECO:0000256" key="18">
    <source>
        <dbReference type="ARBA" id="ARBA00049504"/>
    </source>
</evidence>
<evidence type="ECO:0000256" key="5">
    <source>
        <dbReference type="ARBA" id="ARBA00013200"/>
    </source>
</evidence>
<sequence length="248" mass="24571">MPPRDTAAPRMADILSALGLLTRLPLPDHAPRGAEAAWAWPLAGAVVGLIGAAAAWLALTVGAGPGAAAAAALVAQALTTGGLHEDGLSDTADGLLGGRTRERRLEIMKDSRIGSFGALALILVTLARWSALAALCAGGPFAAVLVAAGALSRVPMAAIMAALPNARDTGLSRLTGRPAGATVALAACLALALALILTGWQALPAALIAALLCAGLARAARSRIGGQTGDILGASQQIAEATLLSLLK</sequence>
<keyword evidence="10 19" id="KW-0812">Transmembrane</keyword>
<organism evidence="20 21">
    <name type="scientific">Neotabrizicola shimadae</name>
    <dbReference type="NCBI Taxonomy" id="2807096"/>
    <lineage>
        <taxon>Bacteria</taxon>
        <taxon>Pseudomonadati</taxon>
        <taxon>Pseudomonadota</taxon>
        <taxon>Alphaproteobacteria</taxon>
        <taxon>Rhodobacterales</taxon>
        <taxon>Paracoccaceae</taxon>
        <taxon>Neotabrizicola</taxon>
    </lineage>
</organism>
<evidence type="ECO:0000313" key="20">
    <source>
        <dbReference type="EMBL" id="QYZ71536.1"/>
    </source>
</evidence>
<keyword evidence="12 19" id="KW-1133">Transmembrane helix</keyword>
<feature type="transmembrane region" description="Helical" evidence="19">
    <location>
        <begin position="141"/>
        <end position="163"/>
    </location>
</feature>
<keyword evidence="21" id="KW-1185">Reference proteome</keyword>
<dbReference type="RefSeq" id="WP_220664123.1">
    <property type="nucleotide sequence ID" value="NZ_CP069370.1"/>
</dbReference>
<dbReference type="InterPro" id="IPR003805">
    <property type="entry name" value="CobS"/>
</dbReference>
<gene>
    <name evidence="19 20" type="primary">cobS</name>
    <name evidence="20" type="ORF">JO391_08575</name>
</gene>
<evidence type="ECO:0000256" key="13">
    <source>
        <dbReference type="ARBA" id="ARBA00023136"/>
    </source>
</evidence>
<dbReference type="PANTHER" id="PTHR34148">
    <property type="entry name" value="ADENOSYLCOBINAMIDE-GDP RIBAZOLETRANSFERASE"/>
    <property type="match status" value="1"/>
</dbReference>
<evidence type="ECO:0000256" key="4">
    <source>
        <dbReference type="ARBA" id="ARBA00010561"/>
    </source>
</evidence>
<proteinExistence type="inferred from homology"/>
<evidence type="ECO:0000256" key="14">
    <source>
        <dbReference type="ARBA" id="ARBA00025228"/>
    </source>
</evidence>
<keyword evidence="8 19" id="KW-0169">Cobalamin biosynthesis</keyword>
<feature type="transmembrane region" description="Helical" evidence="19">
    <location>
        <begin position="113"/>
        <end position="135"/>
    </location>
</feature>